<evidence type="ECO:0000313" key="1">
    <source>
        <dbReference type="EMBL" id="MFB9681265.1"/>
    </source>
</evidence>
<comment type="caution">
    <text evidence="1">The sequence shown here is derived from an EMBL/GenBank/DDBJ whole genome shotgun (WGS) entry which is preliminary data.</text>
</comment>
<dbReference type="RefSeq" id="WP_344747709.1">
    <property type="nucleotide sequence ID" value="NZ_BAAAWW010000136.1"/>
</dbReference>
<accession>A0ABV5TT29</accession>
<gene>
    <name evidence="1" type="ORF">ACFFRH_37795</name>
</gene>
<proteinExistence type="predicted"/>
<sequence>MPEIPEPEVRVTRYEVSCLPEDDLNAPAYTLAVESRGGGEWVVKSSGACLNADGVKSWGHHWEDGREPVTDEEFAAHEVSRQAWLAAHRFDEETALAVARKFAPTMTCMGHTVADALRDRETPDA</sequence>
<dbReference type="EMBL" id="JBHMBS010000031">
    <property type="protein sequence ID" value="MFB9681265.1"/>
    <property type="molecule type" value="Genomic_DNA"/>
</dbReference>
<protein>
    <submittedName>
        <fullName evidence="1">Uncharacterized protein</fullName>
    </submittedName>
</protein>
<organism evidence="1 2">
    <name type="scientific">Streptosporangium vulgare</name>
    <dbReference type="NCBI Taxonomy" id="46190"/>
    <lineage>
        <taxon>Bacteria</taxon>
        <taxon>Bacillati</taxon>
        <taxon>Actinomycetota</taxon>
        <taxon>Actinomycetes</taxon>
        <taxon>Streptosporangiales</taxon>
        <taxon>Streptosporangiaceae</taxon>
        <taxon>Streptosporangium</taxon>
    </lineage>
</organism>
<evidence type="ECO:0000313" key="2">
    <source>
        <dbReference type="Proteomes" id="UP001589610"/>
    </source>
</evidence>
<reference evidence="1 2" key="1">
    <citation type="submission" date="2024-09" db="EMBL/GenBank/DDBJ databases">
        <authorList>
            <person name="Sun Q."/>
            <person name="Mori K."/>
        </authorList>
    </citation>
    <scope>NUCLEOTIDE SEQUENCE [LARGE SCALE GENOMIC DNA]</scope>
    <source>
        <strain evidence="1 2">JCM 3028</strain>
    </source>
</reference>
<dbReference type="Proteomes" id="UP001589610">
    <property type="component" value="Unassembled WGS sequence"/>
</dbReference>
<name>A0ABV5TT29_9ACTN</name>
<keyword evidence="2" id="KW-1185">Reference proteome</keyword>